<sequence length="403" mass="42767">MTLRSILPIDVTSLSPGAPATGMPIFELVDPRTLFVDEAYQRQISERGQRQIRRIVEGFDWTKFTPPVCAYSEDENGRTVLKVIDGQHCATAAASNPFVSEIPVQIVEAPDTEAQAKAFIGQNTDRLGVTKPQMFVASLAAGDEDAKTMAEVCARAGVRIRRMPPAGGSSYEPGESMSVAAIAALLKKGGAEHAKQVLTILARARLAPIKADHIKAVDALLTDPQFGTIDPEALPAHIEAQGTGALSEATVLAYSHTIPLWKGLAAVWFKKARKLRGGKPAQQSGLEAGDAGTQREGGAALAPAPGEPVRAPSHGYFANAQARREEPVGVGRQAEALTGGPEALTARPSSLPDDLVPDKRPALKGWRPGNQTCRCRQCDRRFVGGPGAKQCAPCAYGDDDEAR</sequence>
<keyword evidence="3" id="KW-1185">Reference proteome</keyword>
<comment type="caution">
    <text evidence="2">The sequence shown here is derived from an EMBL/GenBank/DDBJ whole genome shotgun (WGS) entry which is preliminary data.</text>
</comment>
<evidence type="ECO:0000313" key="3">
    <source>
        <dbReference type="Proteomes" id="UP000432089"/>
    </source>
</evidence>
<evidence type="ECO:0008006" key="4">
    <source>
        <dbReference type="Google" id="ProtNLM"/>
    </source>
</evidence>
<proteinExistence type="predicted"/>
<feature type="compositionally biased region" description="Low complexity" evidence="1">
    <location>
        <begin position="296"/>
        <end position="306"/>
    </location>
</feature>
<dbReference type="EMBL" id="VZDO01000002">
    <property type="protein sequence ID" value="KAB0682029.1"/>
    <property type="molecule type" value="Genomic_DNA"/>
</dbReference>
<evidence type="ECO:0000313" key="2">
    <source>
        <dbReference type="EMBL" id="KAB0682029.1"/>
    </source>
</evidence>
<accession>A0A7V7TXR8</accession>
<evidence type="ECO:0000256" key="1">
    <source>
        <dbReference type="SAM" id="MobiDB-lite"/>
    </source>
</evidence>
<gene>
    <name evidence="2" type="ORF">F6X38_04290</name>
</gene>
<protein>
    <recommendedName>
        <fullName evidence="4">ParB/Sulfiredoxin domain-containing protein</fullName>
    </recommendedName>
</protein>
<dbReference type="AlphaFoldDB" id="A0A7V7TXR8"/>
<feature type="region of interest" description="Disordered" evidence="1">
    <location>
        <begin position="278"/>
        <end position="306"/>
    </location>
</feature>
<reference evidence="2 3" key="1">
    <citation type="submission" date="2019-09" db="EMBL/GenBank/DDBJ databases">
        <title>YIM 132180 draft genome.</title>
        <authorList>
            <person name="Zhang K."/>
        </authorList>
    </citation>
    <scope>NUCLEOTIDE SEQUENCE [LARGE SCALE GENOMIC DNA]</scope>
    <source>
        <strain evidence="2 3">YIM 132180</strain>
    </source>
</reference>
<dbReference type="Proteomes" id="UP000432089">
    <property type="component" value="Unassembled WGS sequence"/>
</dbReference>
<organism evidence="2 3">
    <name type="scientific">Plantimonas leprariae</name>
    <dbReference type="NCBI Taxonomy" id="2615207"/>
    <lineage>
        <taxon>Bacteria</taxon>
        <taxon>Pseudomonadati</taxon>
        <taxon>Pseudomonadota</taxon>
        <taxon>Alphaproteobacteria</taxon>
        <taxon>Hyphomicrobiales</taxon>
        <taxon>Aurantimonadaceae</taxon>
        <taxon>Plantimonas</taxon>
    </lineage>
</organism>
<dbReference type="RefSeq" id="WP_150968289.1">
    <property type="nucleotide sequence ID" value="NZ_VZDO01000002.1"/>
</dbReference>
<feature type="region of interest" description="Disordered" evidence="1">
    <location>
        <begin position="337"/>
        <end position="356"/>
    </location>
</feature>
<name>A0A7V7TXR8_9HYPH</name>